<proteinExistence type="predicted"/>
<dbReference type="EMBL" id="JAAHFQ010000230">
    <property type="protein sequence ID" value="NER28556.1"/>
    <property type="molecule type" value="Genomic_DNA"/>
</dbReference>
<dbReference type="Pfam" id="PF08869">
    <property type="entry name" value="XisI"/>
    <property type="match status" value="1"/>
</dbReference>
<dbReference type="SUPFAM" id="SSF143847">
    <property type="entry name" value="XisI-like"/>
    <property type="match status" value="1"/>
</dbReference>
<accession>A0A6B3N4D2</accession>
<evidence type="ECO:0000313" key="1">
    <source>
        <dbReference type="EMBL" id="NER28556.1"/>
    </source>
</evidence>
<dbReference type="CDD" id="cd16382">
    <property type="entry name" value="XisI-like"/>
    <property type="match status" value="1"/>
</dbReference>
<gene>
    <name evidence="1" type="ORF">F6J89_13215</name>
</gene>
<dbReference type="Gene3D" id="3.30.310.110">
    <property type="entry name" value="XisI-like"/>
    <property type="match status" value="1"/>
</dbReference>
<reference evidence="1" key="1">
    <citation type="submission" date="2019-11" db="EMBL/GenBank/DDBJ databases">
        <title>Genomic insights into an expanded diversity of filamentous marine cyanobacteria reveals the extraordinary biosynthetic potential of Moorea and Okeania.</title>
        <authorList>
            <person name="Ferreira Leao T."/>
            <person name="Wang M."/>
            <person name="Moss N."/>
            <person name="Da Silva R."/>
            <person name="Sanders J."/>
            <person name="Nurk S."/>
            <person name="Gurevich A."/>
            <person name="Humphrey G."/>
            <person name="Reher R."/>
            <person name="Zhu Q."/>
            <person name="Belda-Ferre P."/>
            <person name="Glukhov E."/>
            <person name="Rex R."/>
            <person name="Dorrestein P.C."/>
            <person name="Knight R."/>
            <person name="Pevzner P."/>
            <person name="Gerwick W.H."/>
            <person name="Gerwick L."/>
        </authorList>
    </citation>
    <scope>NUCLEOTIDE SEQUENCE</scope>
    <source>
        <strain evidence="1">SIO1C4</strain>
    </source>
</reference>
<comment type="caution">
    <text evidence="1">The sequence shown here is derived from an EMBL/GenBank/DDBJ whole genome shotgun (WGS) entry which is preliminary data.</text>
</comment>
<sequence>MAMNYSELIQNLIKKQAELHRSGYVPVETIFDKERHHYLLLQVGWVNNHWVYGCIMHLDIINGKIYIQQNNTEISIASKLVDLGVPKTDIVLGFHSPFKRRFTEYAVS</sequence>
<dbReference type="AlphaFoldDB" id="A0A6B3N4D2"/>
<protein>
    <submittedName>
        <fullName evidence="1">XisI protein</fullName>
    </submittedName>
</protein>
<dbReference type="InterPro" id="IPR014968">
    <property type="entry name" value="XisI"/>
</dbReference>
<dbReference type="InterPro" id="IPR035943">
    <property type="entry name" value="XisI-like_sf"/>
</dbReference>
<name>A0A6B3N4D2_9CYAN</name>
<organism evidence="1">
    <name type="scientific">Symploca sp. SIO1C4</name>
    <dbReference type="NCBI Taxonomy" id="2607765"/>
    <lineage>
        <taxon>Bacteria</taxon>
        <taxon>Bacillati</taxon>
        <taxon>Cyanobacteriota</taxon>
        <taxon>Cyanophyceae</taxon>
        <taxon>Coleofasciculales</taxon>
        <taxon>Coleofasciculaceae</taxon>
        <taxon>Symploca</taxon>
    </lineage>
</organism>